<protein>
    <submittedName>
        <fullName evidence="1">Uncharacterized protein</fullName>
    </submittedName>
</protein>
<organism evidence="1 2">
    <name type="scientific">Reyranella humidisoli</name>
    <dbReference type="NCBI Taxonomy" id="2849149"/>
    <lineage>
        <taxon>Bacteria</taxon>
        <taxon>Pseudomonadati</taxon>
        <taxon>Pseudomonadota</taxon>
        <taxon>Alphaproteobacteria</taxon>
        <taxon>Hyphomicrobiales</taxon>
        <taxon>Reyranellaceae</taxon>
        <taxon>Reyranella</taxon>
    </lineage>
</organism>
<reference evidence="1 2" key="1">
    <citation type="submission" date="2021-06" db="EMBL/GenBank/DDBJ databases">
        <authorList>
            <person name="Lee D.H."/>
        </authorList>
    </citation>
    <scope>NUCLEOTIDE SEQUENCE [LARGE SCALE GENOMIC DNA]</scope>
    <source>
        <strain evidence="1 2">MMS21-HV4-11</strain>
    </source>
</reference>
<evidence type="ECO:0000313" key="1">
    <source>
        <dbReference type="EMBL" id="MBU8875424.1"/>
    </source>
</evidence>
<sequence length="228" mass="25671">MRGLLGLGGALLVWLAWPVAKSAWQAQQADRAATALRLNYQLSLDNLLNAIDAVDRAVESDPTAGRYLQRSELLVGAALSPNFAPSAQQRSEWLKRAQDDLDVGLGRDPVRGVQWARLAAVRYALEGPSQRTVAPLLMSIDTAPMLLPLWPARLTLILDNWQVLTVAQREKIALYVARTWQLSSRRDWFAHAIRSPIDELFIRYFVRNEPGAQEELSRLLAERRKQKP</sequence>
<dbReference type="EMBL" id="JAHOPB010000001">
    <property type="protein sequence ID" value="MBU8875424.1"/>
    <property type="molecule type" value="Genomic_DNA"/>
</dbReference>
<evidence type="ECO:0000313" key="2">
    <source>
        <dbReference type="Proteomes" id="UP000727907"/>
    </source>
</evidence>
<proteinExistence type="predicted"/>
<dbReference type="RefSeq" id="WP_216962630.1">
    <property type="nucleotide sequence ID" value="NZ_JAHOPB010000001.1"/>
</dbReference>
<accession>A0ABS6ILE8</accession>
<gene>
    <name evidence="1" type="ORF">KQ910_16740</name>
</gene>
<comment type="caution">
    <text evidence="1">The sequence shown here is derived from an EMBL/GenBank/DDBJ whole genome shotgun (WGS) entry which is preliminary data.</text>
</comment>
<dbReference type="Proteomes" id="UP000727907">
    <property type="component" value="Unassembled WGS sequence"/>
</dbReference>
<name>A0ABS6ILE8_9HYPH</name>
<keyword evidence="2" id="KW-1185">Reference proteome</keyword>